<feature type="compositionally biased region" description="Basic residues" evidence="1">
    <location>
        <begin position="95"/>
        <end position="107"/>
    </location>
</feature>
<sequence>MSLAFLQGYSSAEEEEEAQNHRLHYQNSNSSDDDEDDDQSHKPKSVFDFPKPPSSSIASGLPSASDVFSEICGPPDFLNNCIQEDGSTRDDGPQKGRHGARNAKLRKDKKDLPAGAVVESKAQLVGIHERVRSDFAGNQPPTSIVTSTAQGGKRLPTATNPSAEDAAELLRMCLQCGIPKTYSNARGMVCPACGDHPVDTTNDSKKKGSTIKDKEKSKRMKGQSSHGTWKSETEMQLRQQFD</sequence>
<gene>
    <name evidence="2" type="ORF">Pyn_36411</name>
</gene>
<protein>
    <submittedName>
        <fullName evidence="2">Uncharacterized protein</fullName>
    </submittedName>
</protein>
<dbReference type="OrthoDB" id="543560at2759"/>
<name>A0A314U745_PRUYE</name>
<dbReference type="Proteomes" id="UP000250321">
    <property type="component" value="Unassembled WGS sequence"/>
</dbReference>
<organism evidence="2 3">
    <name type="scientific">Prunus yedoensis var. nudiflora</name>
    <dbReference type="NCBI Taxonomy" id="2094558"/>
    <lineage>
        <taxon>Eukaryota</taxon>
        <taxon>Viridiplantae</taxon>
        <taxon>Streptophyta</taxon>
        <taxon>Embryophyta</taxon>
        <taxon>Tracheophyta</taxon>
        <taxon>Spermatophyta</taxon>
        <taxon>Magnoliopsida</taxon>
        <taxon>eudicotyledons</taxon>
        <taxon>Gunneridae</taxon>
        <taxon>Pentapetalae</taxon>
        <taxon>rosids</taxon>
        <taxon>fabids</taxon>
        <taxon>Rosales</taxon>
        <taxon>Rosaceae</taxon>
        <taxon>Amygdaloideae</taxon>
        <taxon>Amygdaleae</taxon>
        <taxon>Prunus</taxon>
    </lineage>
</organism>
<evidence type="ECO:0000256" key="1">
    <source>
        <dbReference type="SAM" id="MobiDB-lite"/>
    </source>
</evidence>
<evidence type="ECO:0000313" key="2">
    <source>
        <dbReference type="EMBL" id="PQM32928.1"/>
    </source>
</evidence>
<dbReference type="PANTHER" id="PTHR35321">
    <property type="entry name" value="OS02G0753200 PROTEIN"/>
    <property type="match status" value="1"/>
</dbReference>
<reference evidence="2 3" key="1">
    <citation type="submission" date="2018-02" db="EMBL/GenBank/DDBJ databases">
        <title>Draft genome of wild Prunus yedoensis var. nudiflora.</title>
        <authorList>
            <person name="Baek S."/>
            <person name="Kim J.-H."/>
            <person name="Choi K."/>
            <person name="Kim G.-B."/>
            <person name="Cho A."/>
            <person name="Jang H."/>
            <person name="Shin C.-H."/>
            <person name="Yu H.-J."/>
            <person name="Mun J.-H."/>
        </authorList>
    </citation>
    <scope>NUCLEOTIDE SEQUENCE [LARGE SCALE GENOMIC DNA]</scope>
    <source>
        <strain evidence="3">cv. Jeju island</strain>
        <tissue evidence="2">Leaf</tissue>
    </source>
</reference>
<comment type="caution">
    <text evidence="2">The sequence shown here is derived from an EMBL/GenBank/DDBJ whole genome shotgun (WGS) entry which is preliminary data.</text>
</comment>
<dbReference type="AlphaFoldDB" id="A0A314U745"/>
<dbReference type="STRING" id="2094558.A0A314U745"/>
<dbReference type="PANTHER" id="PTHR35321:SF1">
    <property type="entry name" value="OS02G0753200 PROTEIN"/>
    <property type="match status" value="1"/>
</dbReference>
<keyword evidence="3" id="KW-1185">Reference proteome</keyword>
<dbReference type="EMBL" id="PJQY01003989">
    <property type="protein sequence ID" value="PQM32928.1"/>
    <property type="molecule type" value="Genomic_DNA"/>
</dbReference>
<evidence type="ECO:0000313" key="3">
    <source>
        <dbReference type="Proteomes" id="UP000250321"/>
    </source>
</evidence>
<feature type="compositionally biased region" description="Polar residues" evidence="1">
    <location>
        <begin position="139"/>
        <end position="150"/>
    </location>
</feature>
<feature type="region of interest" description="Disordered" evidence="1">
    <location>
        <begin position="195"/>
        <end position="242"/>
    </location>
</feature>
<feature type="compositionally biased region" description="Basic and acidic residues" evidence="1">
    <location>
        <begin position="196"/>
        <end position="216"/>
    </location>
</feature>
<feature type="region of interest" description="Disordered" evidence="1">
    <location>
        <begin position="134"/>
        <end position="159"/>
    </location>
</feature>
<feature type="region of interest" description="Disordered" evidence="1">
    <location>
        <begin position="1"/>
        <end position="112"/>
    </location>
</feature>
<feature type="compositionally biased region" description="Low complexity" evidence="1">
    <location>
        <begin position="54"/>
        <end position="65"/>
    </location>
</feature>
<accession>A0A314U745</accession>
<proteinExistence type="predicted"/>
<feature type="compositionally biased region" description="Basic and acidic residues" evidence="1">
    <location>
        <begin position="229"/>
        <end position="242"/>
    </location>
</feature>
<dbReference type="InterPro" id="IPR040306">
    <property type="entry name" value="Os02g0753200-like"/>
</dbReference>